<dbReference type="Pfam" id="PF13618">
    <property type="entry name" value="Gluconate_2-dh3"/>
    <property type="match status" value="1"/>
</dbReference>
<organism evidence="2 3">
    <name type="scientific">Marinobacterium nitratireducens</name>
    <dbReference type="NCBI Taxonomy" id="518897"/>
    <lineage>
        <taxon>Bacteria</taxon>
        <taxon>Pseudomonadati</taxon>
        <taxon>Pseudomonadota</taxon>
        <taxon>Gammaproteobacteria</taxon>
        <taxon>Oceanospirillales</taxon>
        <taxon>Oceanospirillaceae</taxon>
        <taxon>Marinobacterium</taxon>
    </lineage>
</organism>
<sequence>MDNNERLPSATRRLFLQRSLIAMAAVAAAPVIGATELKATASAGATSDLKLLSAAEYRVLSAVTDAIIPQGGAFPVGALDIDLAKRIDHHLREEETALIEGVRGALMFLEHKAPAAFAGKEVRFSELDGQDREAILIAMREAGGVPTIIFSAMRGLSIFYFYTHEDTWPHIGYDGPLVKRPNPVQQMGV</sequence>
<feature type="chain" id="PRO_5037802522" description="Gluconate 2-dehydrogenase subunit 3 family protein" evidence="1">
    <location>
        <begin position="25"/>
        <end position="189"/>
    </location>
</feature>
<evidence type="ECO:0000256" key="1">
    <source>
        <dbReference type="SAM" id="SignalP"/>
    </source>
</evidence>
<keyword evidence="3" id="KW-1185">Reference proteome</keyword>
<dbReference type="Proteomes" id="UP000599578">
    <property type="component" value="Unassembled WGS sequence"/>
</dbReference>
<dbReference type="AlphaFoldDB" id="A0A918DPX6"/>
<dbReference type="RefSeq" id="WP_188859493.1">
    <property type="nucleotide sequence ID" value="NZ_BMLT01000003.1"/>
</dbReference>
<dbReference type="InterPro" id="IPR027056">
    <property type="entry name" value="Gluconate_2DH_su3"/>
</dbReference>
<reference evidence="2 3" key="1">
    <citation type="journal article" date="2014" name="Int. J. Syst. Evol. Microbiol.">
        <title>Complete genome sequence of Corynebacterium casei LMG S-19264T (=DSM 44701T), isolated from a smear-ripened cheese.</title>
        <authorList>
            <consortium name="US DOE Joint Genome Institute (JGI-PGF)"/>
            <person name="Walter F."/>
            <person name="Albersmeier A."/>
            <person name="Kalinowski J."/>
            <person name="Ruckert C."/>
        </authorList>
    </citation>
    <scope>NUCLEOTIDE SEQUENCE [LARGE SCALE GENOMIC DNA]</scope>
    <source>
        <strain evidence="2 3">CGMCC 1.7286</strain>
    </source>
</reference>
<dbReference type="PROSITE" id="PS51318">
    <property type="entry name" value="TAT"/>
    <property type="match status" value="1"/>
</dbReference>
<dbReference type="EMBL" id="BMLT01000003">
    <property type="protein sequence ID" value="GGO78964.1"/>
    <property type="molecule type" value="Genomic_DNA"/>
</dbReference>
<feature type="signal peptide" evidence="1">
    <location>
        <begin position="1"/>
        <end position="24"/>
    </location>
</feature>
<dbReference type="InterPro" id="IPR006311">
    <property type="entry name" value="TAT_signal"/>
</dbReference>
<name>A0A918DPX6_9GAMM</name>
<comment type="caution">
    <text evidence="2">The sequence shown here is derived from an EMBL/GenBank/DDBJ whole genome shotgun (WGS) entry which is preliminary data.</text>
</comment>
<evidence type="ECO:0008006" key="4">
    <source>
        <dbReference type="Google" id="ProtNLM"/>
    </source>
</evidence>
<proteinExistence type="predicted"/>
<evidence type="ECO:0000313" key="2">
    <source>
        <dbReference type="EMBL" id="GGO78964.1"/>
    </source>
</evidence>
<protein>
    <recommendedName>
        <fullName evidence="4">Gluconate 2-dehydrogenase subunit 3 family protein</fullName>
    </recommendedName>
</protein>
<accession>A0A918DPX6</accession>
<keyword evidence="1" id="KW-0732">Signal</keyword>
<gene>
    <name evidence="2" type="ORF">GCM10011348_12100</name>
</gene>
<evidence type="ECO:0000313" key="3">
    <source>
        <dbReference type="Proteomes" id="UP000599578"/>
    </source>
</evidence>